<comment type="caution">
    <text evidence="3">The sequence shown here is derived from an EMBL/GenBank/DDBJ whole genome shotgun (WGS) entry which is preliminary data.</text>
</comment>
<evidence type="ECO:0000313" key="4">
    <source>
        <dbReference type="Proteomes" id="UP000029736"/>
    </source>
</evidence>
<dbReference type="Gene3D" id="2.60.120.430">
    <property type="entry name" value="Galactose-binding lectin"/>
    <property type="match status" value="4"/>
</dbReference>
<keyword evidence="4" id="KW-1185">Reference proteome</keyword>
<name>A0A098S1K0_9BACT</name>
<dbReference type="InterPro" id="IPR026444">
    <property type="entry name" value="Secre_tail"/>
</dbReference>
<dbReference type="OrthoDB" id="5381604at2"/>
<keyword evidence="1" id="KW-0732">Signal</keyword>
<protein>
    <recommendedName>
        <fullName evidence="2">Secretion system C-terminal sorting domain-containing protein</fullName>
    </recommendedName>
</protein>
<dbReference type="Pfam" id="PF18962">
    <property type="entry name" value="Por_Secre_tail"/>
    <property type="match status" value="1"/>
</dbReference>
<dbReference type="EMBL" id="JPOS01000081">
    <property type="protein sequence ID" value="KGE86234.1"/>
    <property type="molecule type" value="Genomic_DNA"/>
</dbReference>
<proteinExistence type="predicted"/>
<sequence length="1322" mass="142693">MKKFTFLLLCLIPFWGMAQSEPTVAAPTPTQDAGDVISLFSDAYTDVPVNTYAAPWSAGMVSDVQVDGNAAKLYTNLDFAGIEMLDDNALDLVATGMTHLHVDVWTPNATTFRINMVDFGGDGFGGGNDTNFNLPFENFTQGEWVSLDIPLTDFMGMNQTDVSQLVLSAVPAGEATIYLDNLFFYAGVLPPAQMDLPVTFDEDNVLYSTIDFGGTTSMLVEDPENAGNTVVQTVKMAGAEIWAGTTLSENLGGTPNDPGFASAIPFSFAESVISVRVWSPVADVPVRLKVENSMDAGIFVETEDTTTVAGAWQTLEFEFKNQVDGTPAIDYAAMYDKLSIFFDFGTSPAADATYYWDDVIFTGTTTVGGTTPMTAAPTPTEDPANVISLFSDAYTDVPVNTFLAVWSNAGLEDIEIEGNPTKLYTNLDFAGIEMLDDNALDLVAAGMTHLHVDVWTPNATTFRVNMVDFGGDGFGGGNDTNFNLPFENFTPGQWVSLDIPLTDFMGMNQTDVSQLVLSAVPAGASTIYLDNLYFYQGVTPPAQMDLPVTFDEDNVLYSTIDFGGTSSMLVEDPENAGNTVVQTVKMAGAEIWAGTTLSENLGGTPNDPGFASAIPFSFAESIISVRVWSPAAGIPVRLKVESSLDAGIFVETEANTTAAGAWQTLEFEFKNQVDGTPAIDYAAMYDKLSIFFDFGTSPMEDVTYYWDDVIFTGTTTGSQEPMVAAPTPTEDATNVISLFSDAYTDVPVNTFLAVWSNAGLEDIEIEGNPTKLYTNLDFAGIEMLDDNAIDLVAAEMTHLHVDVWTPNATTFRINMVDFGGDGFGGGNDTNFEIPFENFTLGSWVSLDIPLTDFEGMNQDDVSQLVLSAVPAGASTIYLDNLYFYKQEVQTGNQMDLPVTFDDPEVLYNTIDFGGTSSTIVEDPEAAGNMVVETVKMAGAETWAGTTLSENLGGTPNDPGFASAIPFTDEATIISVRVWSPAADIPVRLKVENSMDAAVSVETETPTTEAGAWQTLEFEFKNNAGGTPALDYEAVYNKLSIFFDFGTSPAEDVTYYWDDIIFTGTTTTGEDPTPMEPAPTPTVDPAFVISMFSDAYADVPVDTWLTTWSAANLEDIEIEGNPTKLYTALDFAGIETVGPNAIDLVSTEMTHLHVDFWSPNSTTFRIKLVDFGGDGFGGGNDTEFEIPFELAQEEWVSLDIPLVDFEGMNQDDVSQFIISSLPAGGSTVYLDNVYYYDADPSSTNAPELGVAKAFPNPGHDNFTITAPAIMDEVILYNASGQVVRTWQPLSTQLNVDASNLNPGVYVAMVQSGSRLMVVRLIKQ</sequence>
<dbReference type="STRING" id="1524460.IX84_22700"/>
<evidence type="ECO:0000259" key="2">
    <source>
        <dbReference type="Pfam" id="PF18962"/>
    </source>
</evidence>
<accession>A0A098S1K0</accession>
<feature type="chain" id="PRO_5001939662" description="Secretion system C-terminal sorting domain-containing protein" evidence="1">
    <location>
        <begin position="26"/>
        <end position="1322"/>
    </location>
</feature>
<gene>
    <name evidence="3" type="ORF">IX84_22700</name>
</gene>
<reference evidence="3 4" key="1">
    <citation type="journal article" date="2014" name="Int. J. Syst. Evol. Microbiol.">
        <title>Phaeodactylibacter xiamenensis gen. nov., sp. nov., a member of the family Saprospiraceae isolated from the marine alga Phaeodactylum tricornutum.</title>
        <authorList>
            <person name="Chen Z.Jr."/>
            <person name="Lei X."/>
            <person name="Lai Q."/>
            <person name="Li Y."/>
            <person name="Zhang B."/>
            <person name="Zhang J."/>
            <person name="Zhang H."/>
            <person name="Yang L."/>
            <person name="Zheng W."/>
            <person name="Tian Y."/>
            <person name="Yu Z."/>
            <person name="Xu H.Jr."/>
            <person name="Zheng T."/>
        </authorList>
    </citation>
    <scope>NUCLEOTIDE SEQUENCE [LARGE SCALE GENOMIC DNA]</scope>
    <source>
        <strain evidence="3 4">KD52</strain>
    </source>
</reference>
<dbReference type="Proteomes" id="UP000029736">
    <property type="component" value="Unassembled WGS sequence"/>
</dbReference>
<evidence type="ECO:0000313" key="3">
    <source>
        <dbReference type="EMBL" id="KGE86234.1"/>
    </source>
</evidence>
<evidence type="ECO:0000256" key="1">
    <source>
        <dbReference type="SAM" id="SignalP"/>
    </source>
</evidence>
<feature type="domain" description="Secretion system C-terminal sorting" evidence="2">
    <location>
        <begin position="1253"/>
        <end position="1314"/>
    </location>
</feature>
<dbReference type="NCBIfam" id="TIGR04183">
    <property type="entry name" value="Por_Secre_tail"/>
    <property type="match status" value="1"/>
</dbReference>
<dbReference type="RefSeq" id="WP_044225721.1">
    <property type="nucleotide sequence ID" value="NZ_JBKAGJ010000013.1"/>
</dbReference>
<feature type="signal peptide" evidence="1">
    <location>
        <begin position="1"/>
        <end position="25"/>
    </location>
</feature>
<organism evidence="3 4">
    <name type="scientific">Phaeodactylibacter xiamenensis</name>
    <dbReference type="NCBI Taxonomy" id="1524460"/>
    <lineage>
        <taxon>Bacteria</taxon>
        <taxon>Pseudomonadati</taxon>
        <taxon>Bacteroidota</taxon>
        <taxon>Saprospiria</taxon>
        <taxon>Saprospirales</taxon>
        <taxon>Haliscomenobacteraceae</taxon>
        <taxon>Phaeodactylibacter</taxon>
    </lineage>
</organism>